<comment type="caution">
    <text evidence="3">The sequence shown here is derived from an EMBL/GenBank/DDBJ whole genome shotgun (WGS) entry which is preliminary data.</text>
</comment>
<evidence type="ECO:0000313" key="3">
    <source>
        <dbReference type="EMBL" id="OVE94957.1"/>
    </source>
</evidence>
<dbReference type="InterPro" id="IPR007569">
    <property type="entry name" value="DUF559"/>
</dbReference>
<accession>A0A202F3E9</accession>
<sequence>MSTNYCWYCKKEVKNALSEGTDYHGFLVHRKCLEPCKEYENDLYDEYNRNRMEIFWNKALRSIKKKYNINMYFEEAQIVYDKAMSDYKKFQSSQEMMAAMELIRKRIHTKVQYPILNYKVDFLLPELKVALEIDGGLHKFQIVKDSAREIAIMNELNKEDTGWEVIRIPTNMMEKDIQKLVPAIKMLYKKRQETRRKNGGFLPTNWSRTNRDMQLEILKEVDKTTDSYKGLLTDEKNQQLH</sequence>
<dbReference type="Gene3D" id="3.40.960.10">
    <property type="entry name" value="VSR Endonuclease"/>
    <property type="match status" value="1"/>
</dbReference>
<keyword evidence="1" id="KW-0378">Hydrolase</keyword>
<dbReference type="Proteomes" id="UP000196232">
    <property type="component" value="Unassembled WGS sequence"/>
</dbReference>
<dbReference type="SUPFAM" id="SSF52980">
    <property type="entry name" value="Restriction endonuclease-like"/>
    <property type="match status" value="1"/>
</dbReference>
<evidence type="ECO:0000256" key="1">
    <source>
        <dbReference type="ARBA" id="ARBA00022801"/>
    </source>
</evidence>
<dbReference type="AlphaFoldDB" id="A0A202F3E9"/>
<reference evidence="3 4" key="1">
    <citation type="submission" date="2017-03" db="EMBL/GenBank/DDBJ databases">
        <title>Genome sequence of Lactobacillus bobalius KACC 16343.</title>
        <authorList>
            <person name="Chun J."/>
        </authorList>
    </citation>
    <scope>NUCLEOTIDE SEQUENCE [LARGE SCALE GENOMIC DNA]</scope>
    <source>
        <strain evidence="3 4">KACC 16343</strain>
    </source>
</reference>
<evidence type="ECO:0000259" key="2">
    <source>
        <dbReference type="Pfam" id="PF04480"/>
    </source>
</evidence>
<dbReference type="EMBL" id="MYFM01000012">
    <property type="protein sequence ID" value="OVE94957.1"/>
    <property type="molecule type" value="Genomic_DNA"/>
</dbReference>
<name>A0A202F3E9_9LACO</name>
<proteinExistence type="predicted"/>
<protein>
    <recommendedName>
        <fullName evidence="2">DUF559 domain-containing protein</fullName>
    </recommendedName>
</protein>
<dbReference type="RefSeq" id="WP_056950750.1">
    <property type="nucleotide sequence ID" value="NZ_MYFM01000012.1"/>
</dbReference>
<dbReference type="InterPro" id="IPR011335">
    <property type="entry name" value="Restrct_endonuc-II-like"/>
</dbReference>
<gene>
    <name evidence="3" type="ORF">LKACC16343_02757</name>
</gene>
<evidence type="ECO:0000313" key="4">
    <source>
        <dbReference type="Proteomes" id="UP000196232"/>
    </source>
</evidence>
<dbReference type="GO" id="GO:0016787">
    <property type="term" value="F:hydrolase activity"/>
    <property type="evidence" value="ECO:0007669"/>
    <property type="project" value="UniProtKB-KW"/>
</dbReference>
<organism evidence="3 4">
    <name type="scientific">Companilactobacillus bobalius</name>
    <dbReference type="NCBI Taxonomy" id="2801451"/>
    <lineage>
        <taxon>Bacteria</taxon>
        <taxon>Bacillati</taxon>
        <taxon>Bacillota</taxon>
        <taxon>Bacilli</taxon>
        <taxon>Lactobacillales</taxon>
        <taxon>Lactobacillaceae</taxon>
        <taxon>Companilactobacillus</taxon>
    </lineage>
</organism>
<dbReference type="Pfam" id="PF04480">
    <property type="entry name" value="DUF559"/>
    <property type="match status" value="1"/>
</dbReference>
<feature type="domain" description="DUF559" evidence="2">
    <location>
        <begin position="108"/>
        <end position="185"/>
    </location>
</feature>